<gene>
    <name evidence="2" type="ORF">Lalb_Chr17g0338011</name>
</gene>
<keyword evidence="1" id="KW-0732">Signal</keyword>
<name>A0A6A4NT14_LUPAL</name>
<dbReference type="Proteomes" id="UP000447434">
    <property type="component" value="Chromosome 17"/>
</dbReference>
<feature type="signal peptide" evidence="1">
    <location>
        <begin position="1"/>
        <end position="17"/>
    </location>
</feature>
<dbReference type="EMBL" id="WOCE01000017">
    <property type="protein sequence ID" value="KAE9595363.1"/>
    <property type="molecule type" value="Genomic_DNA"/>
</dbReference>
<protein>
    <submittedName>
        <fullName evidence="2">Uncharacterized protein</fullName>
    </submittedName>
</protein>
<reference evidence="3" key="1">
    <citation type="journal article" date="2020" name="Nat. Commun.">
        <title>Genome sequence of the cluster root forming white lupin.</title>
        <authorList>
            <person name="Hufnagel B."/>
            <person name="Marques A."/>
            <person name="Soriano A."/>
            <person name="Marques L."/>
            <person name="Divol F."/>
            <person name="Doumas P."/>
            <person name="Sallet E."/>
            <person name="Mancinotti D."/>
            <person name="Carrere S."/>
            <person name="Marande W."/>
            <person name="Arribat S."/>
            <person name="Keller J."/>
            <person name="Huneau C."/>
            <person name="Blein T."/>
            <person name="Aime D."/>
            <person name="Laguerre M."/>
            <person name="Taylor J."/>
            <person name="Schubert V."/>
            <person name="Nelson M."/>
            <person name="Geu-Flores F."/>
            <person name="Crespi M."/>
            <person name="Gallardo-Guerrero K."/>
            <person name="Delaux P.-M."/>
            <person name="Salse J."/>
            <person name="Berges H."/>
            <person name="Guyot R."/>
            <person name="Gouzy J."/>
            <person name="Peret B."/>
        </authorList>
    </citation>
    <scope>NUCLEOTIDE SEQUENCE [LARGE SCALE GENOMIC DNA]</scope>
    <source>
        <strain evidence="3">cv. Amiga</strain>
    </source>
</reference>
<organism evidence="2 3">
    <name type="scientific">Lupinus albus</name>
    <name type="common">White lupine</name>
    <name type="synonym">Lupinus termis</name>
    <dbReference type="NCBI Taxonomy" id="3870"/>
    <lineage>
        <taxon>Eukaryota</taxon>
        <taxon>Viridiplantae</taxon>
        <taxon>Streptophyta</taxon>
        <taxon>Embryophyta</taxon>
        <taxon>Tracheophyta</taxon>
        <taxon>Spermatophyta</taxon>
        <taxon>Magnoliopsida</taxon>
        <taxon>eudicotyledons</taxon>
        <taxon>Gunneridae</taxon>
        <taxon>Pentapetalae</taxon>
        <taxon>rosids</taxon>
        <taxon>fabids</taxon>
        <taxon>Fabales</taxon>
        <taxon>Fabaceae</taxon>
        <taxon>Papilionoideae</taxon>
        <taxon>50 kb inversion clade</taxon>
        <taxon>genistoids sensu lato</taxon>
        <taxon>core genistoids</taxon>
        <taxon>Genisteae</taxon>
        <taxon>Lupinus</taxon>
    </lineage>
</organism>
<comment type="caution">
    <text evidence="2">The sequence shown here is derived from an EMBL/GenBank/DDBJ whole genome shotgun (WGS) entry which is preliminary data.</text>
</comment>
<feature type="chain" id="PRO_5025584597" evidence="1">
    <location>
        <begin position="18"/>
        <end position="120"/>
    </location>
</feature>
<evidence type="ECO:0000256" key="1">
    <source>
        <dbReference type="SAM" id="SignalP"/>
    </source>
</evidence>
<accession>A0A6A4NT14</accession>
<keyword evidence="3" id="KW-1185">Reference proteome</keyword>
<dbReference type="AlphaFoldDB" id="A0A6A4NT14"/>
<sequence>MFCSYLFSLLITTVFYSHNLFFQTYACASDLLCFQRKFFSFLNFSSQPPSPRHPCHHVPIFYHGSLLPNGHGRVSSSSQSQWVFLPVQLISIISFITLLNDGWASEKYAERWYYFFSIKK</sequence>
<proteinExistence type="predicted"/>
<evidence type="ECO:0000313" key="3">
    <source>
        <dbReference type="Proteomes" id="UP000447434"/>
    </source>
</evidence>
<evidence type="ECO:0000313" key="2">
    <source>
        <dbReference type="EMBL" id="KAE9595363.1"/>
    </source>
</evidence>